<keyword evidence="3" id="KW-1133">Transmembrane helix</keyword>
<dbReference type="Gene3D" id="1.50.10.10">
    <property type="match status" value="1"/>
</dbReference>
<proteinExistence type="predicted"/>
<feature type="transmembrane region" description="Helical" evidence="3">
    <location>
        <begin position="455"/>
        <end position="478"/>
    </location>
</feature>
<feature type="domain" description="Glycosyl hydrolase 94 catalytic" evidence="6">
    <location>
        <begin position="2401"/>
        <end position="2825"/>
    </location>
</feature>
<feature type="transmembrane region" description="Helical" evidence="3">
    <location>
        <begin position="168"/>
        <end position="191"/>
    </location>
</feature>
<dbReference type="SUPFAM" id="SSF48208">
    <property type="entry name" value="Six-hairpin glycosidases"/>
    <property type="match status" value="1"/>
</dbReference>
<sequence length="2918" mass="326287">MKLNSKSIPGFLSHLWASLSVNRLTQMYASFEPPLRSELLSASQMEQHGKTLAAAHTLSTDHPPEQLLARLGENESMLLGVRELLSKAVKENRRITPAGEWLLDNFYLIEEQIRTAKSHLPKGYSKGLPRLNKGPSRGLPRVYDIALETISHGDGRVDTESLSSFVTAYQTVTVLMLGELWAIPIMLRLALIENLRRVATRIAADRIGRNRADYWADKLTETAERNPKDLILVIADMARSKPPMVSSFVAELTRRLQGQGPALALPLTWIEQQLSESSLTIEQLVQSENQQQAADQLSISNSIGSLRFLGAMDWRKFVETMSIVEQTLREDPADVYDRMDFATRDSYRHVVENIAKGSRLSEPEVARAAIRLAGEGKNRVDGDDRTNHVGFYLIDEGLTQLEGHAGVRLSFPESLQKVIHRSPLFFYLGTIGVLTAIFTGCLLAEAHSTGLRGPWMWIIGAISLLCVSQLAIALVNWLTTRLVAPQPLPRMDFSKGIPPESTALVVVPTMITGTESIEHLMEALEVRFLANRDENLRFVLLTDFRDAGEEILPDDGPLLLLARQRIEELNEKYRTSKNDTFFLFHRPRRFNPQDQIWMGYERKRGKLAELNSFLRGGSRACFSLIVGNTEGLEKVRYIITLDTDTQLPRDAAWQLVGAMAHPLNRPQYDEKRQRICAGYGILQPRVAVSLPGTNRSRYARMWASDAGIDPYTRVVSDVYQDLFGEGSFIGKGIYEVDAFERALRGRFPENRILSHDLIEGCYARAGLLSDVQLYEEYPSRYSADVNRRHRWIRGDWQLFRWMLPGVPGPDARFQKNPLSMLARWKMFDNLRRSLLPLALTLLLLLGWTVLPSPWFWTLSVMGILLIPSLIVSLLDLFQKPGDVLPSQHMLATLRGSGMSLGQTTFTLLCLPYEAFFSMDAVLRTLWRLLVAKKRLLEWNPSGDADRTSRKGLTGACRTMWIAPVVAVITTLCLALLRPGALIYALPVLLLWFISPGVAWWISEPLGRREASLSSDQINFLRKISRKTWGFFETFVGPEDHWLPPDNYQEHHLAKVAHRTSPTNMGLALLANLSAWDFGYISAGQLIERTAKALRTMATMERHKGHFYNWYDTESLKPLLPRYISTVDSGNLAAHLLTLRAGLTALPDEKILQSKVFAGLLDTARILLDVAGDTVPPRFSQVRETLESLCAAGPDTLAAAREALIGIASSAREGVHGLDAAPESQAAEWARTFAGECRAALAELEFLAPWIVGPLPAEVLGTFPDLGEIPTLRKLSHLDEELLPAMEERHTGTPEERKQLDELRGAVTEASIRARARIAVIEDLASQSGELARIDYDFLYDETRHLLAIGYNISENRQDASYYDLLASEARLSSFVAIAQGKLPQESWFALGRLLTTAAGEPILLSWSGSMFEYLMPLLIMPTYEQTLLDETYKAVVARQIEYGKKRGVPWGISESGHNTIDGHLNYQYGPFGVPGLGLKRGLAGDLVVAPYASALALMVAPEEACLNLVELAASGLEGKYGFYEAIDYTPTHLPRGQTSAVVRSFMAHHQGMSLLSLASLLLNRPMQKRFESEPSFQAIMLLLQERVPKATAFYSHTTELAEVQTALQDATEMPIRVYKSPDTPIPEVQLLSNGRYHVMITNAGGGYSRWKDLDVTRWREDSTCDNWGAFCYIRDLATGAFWSTAYQPTLKAYQQYEAIFSEGRAEFRRRDQDFETHTEIAVSPEDDIELRRITITNRARAPRTIELTSYAEVVLAPPAQDALHPAFSNLFVQTEIIRGQKAILCTRRPRSLEEQSPWMFHLMAVHGAETGEVSYETDRMRFIGRGNTVADPEAMRGSSGLSGSEGSVLDPIVAIRHSITLDPEKAATIIIVTGIAETRNACLALVGKYQDRHLADRVFDLAWTHSQVLLRQINATEADAQLYGRLAASVLYANPSLRAGPEDLLKNRRGQSGLWGYSVSGDLPIVLLQIEDQANINLVRQLVQAHAYWRLKGLAVDLVIWNEDHAGYRQLLHEQIMGLIAAGTEVNVTDRPGGIFLRPSDQISKDDRVLFQAVARVIITDRRGKLTDQFRNRRFTEGMLPAPLKIRTSRGDYPAIAAKPRQDLMFGNGLGGFTPDGREYVISTARGQVTPAPWVNVLANPLFGTVVSENGLAYTWSENAHEFRLTPWHNDPVSDSSGEAFYIRDEERGHFWSPMPLPSRGATPYVTRHGFGYSVFEHTERGISTEVWVYVALDAAVKFTVLKVRNLSDRSRRLSATGYVEWVLGDLRSKSAMHVITEINPTSGALFARNPYSTEFGNRTAFFNVDDVTRTMSGDRMEFLGRNGTLANPAAMKRSLLSGRVGSALDPCGAIQVAFELAAGEEREIVFTLGAGQEADDACNLARRFQGSVAAREALEAIWQYWNHALGAVQVETPDPSVNILANGWLLYQTLACRLWGRSGYYQSGGAFGFRDQLQDVMALIHAEPRLVREHLLLSASRQFVEGDVQHWWHPPSGRGVRTHCSDDFLWLPWATCHYVLTTGDSGILDEPVHFLKGRPVNVDEDSYYDLPGRSEEKTSLYNHCVRAITRNLKFGEHGLPLIGSGDWNDGMNMVGKDGKGESVWLAFFMYEVLMRFTGIARLHGDLPFAERCEREAGKLSRNIEENAWDGEWYLRAFFDDGTPLGSAGNPECRIDSIAQSWSVLSGAGSTTRSHMAMDAVDKHLVRRDSSLIQLLEPPFDKSSLNPGYIKGYVPGVRENGGQYTHGAIWAAMAFAALGDDRRAWELLAMINPINHGKSTEGIETYKVEPYVVAADVYAVPPHTGRGGWTWYTGAAGWMYRLIMEYLLGLRLDIDRLQVVPCLPAHWEGFTVHYRYRETIYHIKVVQRHTGEDEGSVTVDGVVQRELTIPLEDDHREHFAEVIMASIGPSSNSSLVNSRFTR</sequence>
<dbReference type="InterPro" id="IPR037824">
    <property type="entry name" value="GH94N_2_NdvB"/>
</dbReference>
<dbReference type="Proteomes" id="UP000198744">
    <property type="component" value="Unassembled WGS sequence"/>
</dbReference>
<organism evidence="7 8">
    <name type="scientific">Syntrophus gentianae</name>
    <dbReference type="NCBI Taxonomy" id="43775"/>
    <lineage>
        <taxon>Bacteria</taxon>
        <taxon>Pseudomonadati</taxon>
        <taxon>Thermodesulfobacteriota</taxon>
        <taxon>Syntrophia</taxon>
        <taxon>Syntrophales</taxon>
        <taxon>Syntrophaceae</taxon>
        <taxon>Syntrophus</taxon>
    </lineage>
</organism>
<gene>
    <name evidence="7" type="ORF">SAMN04489760_11214</name>
</gene>
<dbReference type="InterPro" id="IPR010383">
    <property type="entry name" value="Glyco_hydrolase_94_b-supersand"/>
</dbReference>
<keyword evidence="8" id="KW-1185">Reference proteome</keyword>
<dbReference type="InterPro" id="IPR052047">
    <property type="entry name" value="GH94_Enzymes"/>
</dbReference>
<accession>A0A1H7XSA5</accession>
<dbReference type="CDD" id="cd11753">
    <property type="entry name" value="GH94N_ChvB_NdvB_2_like"/>
    <property type="match status" value="1"/>
</dbReference>
<dbReference type="Pfam" id="PF10091">
    <property type="entry name" value="Glycoamylase"/>
    <property type="match status" value="1"/>
</dbReference>
<dbReference type="GO" id="GO:0016757">
    <property type="term" value="F:glycosyltransferase activity"/>
    <property type="evidence" value="ECO:0007669"/>
    <property type="project" value="UniProtKB-KW"/>
</dbReference>
<evidence type="ECO:0000259" key="5">
    <source>
        <dbReference type="Pfam" id="PF10091"/>
    </source>
</evidence>
<keyword evidence="2" id="KW-0808">Transferase</keyword>
<dbReference type="Pfam" id="PF06165">
    <property type="entry name" value="GH94_b-supersand"/>
    <property type="match status" value="2"/>
</dbReference>
<feature type="transmembrane region" description="Helical" evidence="3">
    <location>
        <begin position="958"/>
        <end position="976"/>
    </location>
</feature>
<feature type="transmembrane region" description="Helical" evidence="3">
    <location>
        <begin position="833"/>
        <end position="850"/>
    </location>
</feature>
<feature type="transmembrane region" description="Helical" evidence="3">
    <location>
        <begin position="856"/>
        <end position="877"/>
    </location>
</feature>
<dbReference type="PANTHER" id="PTHR37469:SF2">
    <property type="entry name" value="CELLOBIONIC ACID PHOSPHORYLASE"/>
    <property type="match status" value="1"/>
</dbReference>
<feature type="domain" description="Glycosyl hydrolase 94 supersandwich" evidence="4">
    <location>
        <begin position="2118"/>
        <end position="2386"/>
    </location>
</feature>
<feature type="transmembrane region" description="Helical" evidence="3">
    <location>
        <begin position="424"/>
        <end position="443"/>
    </location>
</feature>
<dbReference type="Gene3D" id="2.60.420.10">
    <property type="entry name" value="Maltose phosphorylase, domain 3"/>
    <property type="match status" value="1"/>
</dbReference>
<keyword evidence="3" id="KW-0812">Transmembrane</keyword>
<evidence type="ECO:0000256" key="1">
    <source>
        <dbReference type="ARBA" id="ARBA00022676"/>
    </source>
</evidence>
<name>A0A1H7XSA5_9BACT</name>
<evidence type="ECO:0000256" key="3">
    <source>
        <dbReference type="SAM" id="Phobius"/>
    </source>
</evidence>
<evidence type="ECO:0000313" key="8">
    <source>
        <dbReference type="Proteomes" id="UP000198744"/>
    </source>
</evidence>
<dbReference type="GO" id="GO:0005975">
    <property type="term" value="P:carbohydrate metabolic process"/>
    <property type="evidence" value="ECO:0007669"/>
    <property type="project" value="InterPro"/>
</dbReference>
<evidence type="ECO:0000259" key="6">
    <source>
        <dbReference type="Pfam" id="PF17167"/>
    </source>
</evidence>
<dbReference type="GO" id="GO:0030246">
    <property type="term" value="F:carbohydrate binding"/>
    <property type="evidence" value="ECO:0007669"/>
    <property type="project" value="InterPro"/>
</dbReference>
<dbReference type="EMBL" id="FOBS01000012">
    <property type="protein sequence ID" value="SEM36822.1"/>
    <property type="molecule type" value="Genomic_DNA"/>
</dbReference>
<dbReference type="SMART" id="SM01068">
    <property type="entry name" value="CBM_X"/>
    <property type="match status" value="2"/>
</dbReference>
<dbReference type="PANTHER" id="PTHR37469">
    <property type="entry name" value="CELLOBIONIC ACID PHOSPHORYLASE-RELATED"/>
    <property type="match status" value="1"/>
</dbReference>
<evidence type="ECO:0000256" key="2">
    <source>
        <dbReference type="ARBA" id="ARBA00022679"/>
    </source>
</evidence>
<feature type="transmembrane region" description="Helical" evidence="3">
    <location>
        <begin position="981"/>
        <end position="1001"/>
    </location>
</feature>
<dbReference type="Gene3D" id="1.50.10.140">
    <property type="match status" value="2"/>
</dbReference>
<evidence type="ECO:0000313" key="7">
    <source>
        <dbReference type="EMBL" id="SEM36822.1"/>
    </source>
</evidence>
<protein>
    <submittedName>
        <fullName evidence="7">Cellobiose phosphorylase</fullName>
    </submittedName>
</protein>
<dbReference type="InterPro" id="IPR019282">
    <property type="entry name" value="Glycoamylase-like_cons_dom"/>
</dbReference>
<dbReference type="InterPro" id="IPR037820">
    <property type="entry name" value="GH94N_NdvB"/>
</dbReference>
<dbReference type="InterPro" id="IPR011013">
    <property type="entry name" value="Gal_mutarotase_sf_dom"/>
</dbReference>
<feature type="domain" description="Glycoamylase-like" evidence="5">
    <location>
        <begin position="1361"/>
        <end position="1560"/>
    </location>
</feature>
<dbReference type="Pfam" id="PF17167">
    <property type="entry name" value="Glyco_hydro_94"/>
    <property type="match status" value="1"/>
</dbReference>
<dbReference type="SUPFAM" id="SSF74650">
    <property type="entry name" value="Galactose mutarotase-like"/>
    <property type="match status" value="2"/>
</dbReference>
<keyword evidence="3" id="KW-0472">Membrane</keyword>
<dbReference type="InterPro" id="IPR033432">
    <property type="entry name" value="GH94_catalytic"/>
</dbReference>
<keyword evidence="1" id="KW-0328">Glycosyltransferase</keyword>
<dbReference type="CDD" id="cd11756">
    <property type="entry name" value="GH94N_ChvB_NdvB_1_like"/>
    <property type="match status" value="1"/>
</dbReference>
<evidence type="ECO:0000259" key="4">
    <source>
        <dbReference type="Pfam" id="PF06165"/>
    </source>
</evidence>
<reference evidence="7 8" key="1">
    <citation type="submission" date="2016-10" db="EMBL/GenBank/DDBJ databases">
        <authorList>
            <person name="de Groot N.N."/>
        </authorList>
    </citation>
    <scope>NUCLEOTIDE SEQUENCE [LARGE SCALE GENOMIC DNA]</scope>
    <source>
        <strain evidence="7 8">DSM 8423</strain>
    </source>
</reference>
<dbReference type="InterPro" id="IPR008928">
    <property type="entry name" value="6-hairpin_glycosidase_sf"/>
</dbReference>
<feature type="transmembrane region" description="Helical" evidence="3">
    <location>
        <begin position="898"/>
        <end position="918"/>
    </location>
</feature>
<dbReference type="InterPro" id="IPR012341">
    <property type="entry name" value="6hp_glycosidase-like_sf"/>
</dbReference>
<dbReference type="InterPro" id="IPR037018">
    <property type="entry name" value="GH65_N"/>
</dbReference>
<feature type="domain" description="Glycosyl hydrolase 94 supersandwich" evidence="4">
    <location>
        <begin position="1612"/>
        <end position="1891"/>
    </location>
</feature>
<dbReference type="STRING" id="43775.SAMN04489760_11214"/>
<dbReference type="Gene3D" id="2.70.98.40">
    <property type="entry name" value="Glycoside hydrolase, family 65, N-terminal domain"/>
    <property type="match status" value="2"/>
</dbReference>